<reference evidence="2 3" key="1">
    <citation type="submission" date="2023-10" db="EMBL/GenBank/DDBJ databases">
        <title>Genomes of two closely related lineages of the louse Polyplax serrata with different host specificities.</title>
        <authorList>
            <person name="Martinu J."/>
            <person name="Tarabai H."/>
            <person name="Stefka J."/>
            <person name="Hypsa V."/>
        </authorList>
    </citation>
    <scope>NUCLEOTIDE SEQUENCE [LARGE SCALE GENOMIC DNA]</scope>
    <source>
        <strain evidence="2">HR10_N</strain>
    </source>
</reference>
<organism evidence="2 3">
    <name type="scientific">Polyplax serrata</name>
    <name type="common">Common mouse louse</name>
    <dbReference type="NCBI Taxonomy" id="468196"/>
    <lineage>
        <taxon>Eukaryota</taxon>
        <taxon>Metazoa</taxon>
        <taxon>Ecdysozoa</taxon>
        <taxon>Arthropoda</taxon>
        <taxon>Hexapoda</taxon>
        <taxon>Insecta</taxon>
        <taxon>Pterygota</taxon>
        <taxon>Neoptera</taxon>
        <taxon>Paraneoptera</taxon>
        <taxon>Psocodea</taxon>
        <taxon>Troctomorpha</taxon>
        <taxon>Phthiraptera</taxon>
        <taxon>Anoplura</taxon>
        <taxon>Polyplacidae</taxon>
        <taxon>Polyplax</taxon>
    </lineage>
</organism>
<dbReference type="Proteomes" id="UP001372834">
    <property type="component" value="Unassembled WGS sequence"/>
</dbReference>
<feature type="region of interest" description="Disordered" evidence="1">
    <location>
        <begin position="18"/>
        <end position="66"/>
    </location>
</feature>
<feature type="compositionally biased region" description="Basic and acidic residues" evidence="1">
    <location>
        <begin position="51"/>
        <end position="61"/>
    </location>
</feature>
<comment type="caution">
    <text evidence="2">The sequence shown here is derived from an EMBL/GenBank/DDBJ whole genome shotgun (WGS) entry which is preliminary data.</text>
</comment>
<evidence type="ECO:0000313" key="3">
    <source>
        <dbReference type="Proteomes" id="UP001372834"/>
    </source>
</evidence>
<accession>A0AAN8PE33</accession>
<evidence type="ECO:0000256" key="1">
    <source>
        <dbReference type="SAM" id="MobiDB-lite"/>
    </source>
</evidence>
<evidence type="ECO:0000313" key="2">
    <source>
        <dbReference type="EMBL" id="KAK6620677.1"/>
    </source>
</evidence>
<gene>
    <name evidence="2" type="ORF">RUM43_010972</name>
</gene>
<name>A0AAN8PE33_POLSC</name>
<feature type="compositionally biased region" description="Basic and acidic residues" evidence="1">
    <location>
        <begin position="20"/>
        <end position="29"/>
    </location>
</feature>
<dbReference type="EMBL" id="JAWJWE010000039">
    <property type="protein sequence ID" value="KAK6620677.1"/>
    <property type="molecule type" value="Genomic_DNA"/>
</dbReference>
<proteinExistence type="predicted"/>
<dbReference type="AlphaFoldDB" id="A0AAN8PE33"/>
<protein>
    <submittedName>
        <fullName evidence="2">Uncharacterized protein</fullName>
    </submittedName>
</protein>
<feature type="compositionally biased region" description="Polar residues" evidence="1">
    <location>
        <begin position="32"/>
        <end position="44"/>
    </location>
</feature>
<sequence length="109" mass="12432">MCAHNKREKIRNLKVSVSRAVEEGRDQKRSKTGLSRVQQAQQRKNTCKTKKSNEENTRVNEDTSGPLSCYLDTGNLNWQEEKRKMGKTGSDGFELTGNGWLIFLRVVAM</sequence>